<protein>
    <submittedName>
        <fullName evidence="3">CubicO group peptidase (Beta-lactamase class C family)</fullName>
    </submittedName>
</protein>
<dbReference type="InterPro" id="IPR001466">
    <property type="entry name" value="Beta-lactam-related"/>
</dbReference>
<dbReference type="SUPFAM" id="SSF56601">
    <property type="entry name" value="beta-lactamase/transpeptidase-like"/>
    <property type="match status" value="1"/>
</dbReference>
<comment type="caution">
    <text evidence="3">The sequence shown here is derived from an EMBL/GenBank/DDBJ whole genome shotgun (WGS) entry which is preliminary data.</text>
</comment>
<dbReference type="GO" id="GO:0016787">
    <property type="term" value="F:hydrolase activity"/>
    <property type="evidence" value="ECO:0007669"/>
    <property type="project" value="UniProtKB-KW"/>
</dbReference>
<sequence>MTALGDVVDRLLGLGDERHRSASAIVGVRIGSKSQVEAEGWAVLPGPGAAGVPMTRGLALDLASVTKVASTTTLAMCLVAEGQLDLDAPARRYLPHFIGEATVEQLLTHTAGLQPWWPLYCEPGDRDAALHRAQAIPLAAAAGTTWRYSDLGLILAGLVIERITTLNQAEAFQKLVAEPLALTASYGSIPAGQAVTSADSDAYEFQMIATGRPYAVPFTTESFDGWRHRVLRGEVNDGNAAHALGGVAGHAGLFSTVDDLLRLGAALQSGELFGREVLERFARPTTIQPDQAVGFRRTTQGPLTLLHHGGFTGTFFALGVERPVVIAGGAMRLYGTLGPLGSAVPTDRLVTGAEINACLLDGAVQLLDQSATASEER</sequence>
<evidence type="ECO:0000313" key="4">
    <source>
        <dbReference type="Proteomes" id="UP000295146"/>
    </source>
</evidence>
<reference evidence="3 4" key="1">
    <citation type="submission" date="2019-03" db="EMBL/GenBank/DDBJ databases">
        <title>Genomic Encyclopedia of Type Strains, Phase III (KMG-III): the genomes of soil and plant-associated and newly described type strains.</title>
        <authorList>
            <person name="Whitman W."/>
        </authorList>
    </citation>
    <scope>NUCLEOTIDE SEQUENCE [LARGE SCALE GENOMIC DNA]</scope>
    <source>
        <strain evidence="3 4">VKM Ac-2573</strain>
    </source>
</reference>
<dbReference type="InterPro" id="IPR012338">
    <property type="entry name" value="Beta-lactam/transpept-like"/>
</dbReference>
<dbReference type="PANTHER" id="PTHR43283:SF11">
    <property type="entry name" value="BETA-LACTAMASE-RELATED DOMAIN-CONTAINING PROTEIN"/>
    <property type="match status" value="1"/>
</dbReference>
<dbReference type="EMBL" id="SODP01000004">
    <property type="protein sequence ID" value="TDW60639.1"/>
    <property type="molecule type" value="Genomic_DNA"/>
</dbReference>
<dbReference type="OrthoDB" id="9809635at2"/>
<dbReference type="RefSeq" id="WP_134109903.1">
    <property type="nucleotide sequence ID" value="NZ_SODP01000004.1"/>
</dbReference>
<evidence type="ECO:0000313" key="3">
    <source>
        <dbReference type="EMBL" id="TDW60639.1"/>
    </source>
</evidence>
<feature type="domain" description="Beta-lactamase-related" evidence="2">
    <location>
        <begin position="12"/>
        <end position="327"/>
    </location>
</feature>
<gene>
    <name evidence="3" type="ORF">EV653_7190</name>
</gene>
<name>A0A4R8BYP6_9ACTN</name>
<keyword evidence="1" id="KW-0378">Hydrolase</keyword>
<dbReference type="Proteomes" id="UP000295146">
    <property type="component" value="Unassembled WGS sequence"/>
</dbReference>
<accession>A0A4R8BYP6</accession>
<dbReference type="Pfam" id="PF00144">
    <property type="entry name" value="Beta-lactamase"/>
    <property type="match status" value="1"/>
</dbReference>
<organism evidence="3 4">
    <name type="scientific">Kribbella pratensis</name>
    <dbReference type="NCBI Taxonomy" id="2512112"/>
    <lineage>
        <taxon>Bacteria</taxon>
        <taxon>Bacillati</taxon>
        <taxon>Actinomycetota</taxon>
        <taxon>Actinomycetes</taxon>
        <taxon>Propionibacteriales</taxon>
        <taxon>Kribbellaceae</taxon>
        <taxon>Kribbella</taxon>
    </lineage>
</organism>
<evidence type="ECO:0000256" key="1">
    <source>
        <dbReference type="ARBA" id="ARBA00022801"/>
    </source>
</evidence>
<keyword evidence="4" id="KW-1185">Reference proteome</keyword>
<evidence type="ECO:0000259" key="2">
    <source>
        <dbReference type="Pfam" id="PF00144"/>
    </source>
</evidence>
<proteinExistence type="predicted"/>
<dbReference type="Gene3D" id="3.40.710.10">
    <property type="entry name" value="DD-peptidase/beta-lactamase superfamily"/>
    <property type="match status" value="1"/>
</dbReference>
<dbReference type="InterPro" id="IPR050789">
    <property type="entry name" value="Diverse_Enzym_Activities"/>
</dbReference>
<dbReference type="PANTHER" id="PTHR43283">
    <property type="entry name" value="BETA-LACTAMASE-RELATED"/>
    <property type="match status" value="1"/>
</dbReference>
<dbReference type="AlphaFoldDB" id="A0A4R8BYP6"/>